<evidence type="ECO:0000256" key="1">
    <source>
        <dbReference type="ARBA" id="ARBA00005953"/>
    </source>
</evidence>
<dbReference type="STRING" id="1048834.TC41_2699"/>
<dbReference type="Pfam" id="PF13279">
    <property type="entry name" value="4HBT_2"/>
    <property type="match status" value="1"/>
</dbReference>
<evidence type="ECO:0000256" key="2">
    <source>
        <dbReference type="ARBA" id="ARBA00022801"/>
    </source>
</evidence>
<dbReference type="CDD" id="cd00586">
    <property type="entry name" value="4HBT"/>
    <property type="match status" value="1"/>
</dbReference>
<accession>F8IIR8</accession>
<dbReference type="KEGG" id="aad:TC41_2699"/>
<dbReference type="HOGENOM" id="CLU_101141_5_0_9"/>
<dbReference type="PANTHER" id="PTHR31793">
    <property type="entry name" value="4-HYDROXYBENZOYL-COA THIOESTERASE FAMILY MEMBER"/>
    <property type="match status" value="1"/>
</dbReference>
<comment type="similarity">
    <text evidence="1">Belongs to the 4-hydroxybenzoyl-CoA thioesterase family.</text>
</comment>
<reference evidence="3 4" key="1">
    <citation type="journal article" date="2011" name="J. Bacteriol.">
        <title>Complete Genome Sequence of Alicyclobacillus acidocaldarius Strain Tc-4-1.</title>
        <authorList>
            <person name="Chen Y."/>
            <person name="He Y."/>
            <person name="Zhang B."/>
            <person name="Yang J."/>
            <person name="Li W."/>
            <person name="Dong Z."/>
            <person name="Hu S."/>
        </authorList>
    </citation>
    <scope>NUCLEOTIDE SEQUENCE [LARGE SCALE GENOMIC DNA]</scope>
    <source>
        <strain evidence="3 4">Tc-4-1</strain>
    </source>
</reference>
<dbReference type="AlphaFoldDB" id="F8IIR8"/>
<dbReference type="InterPro" id="IPR050563">
    <property type="entry name" value="4-hydroxybenzoyl-CoA_TE"/>
</dbReference>
<evidence type="ECO:0000313" key="3">
    <source>
        <dbReference type="EMBL" id="AEJ44593.1"/>
    </source>
</evidence>
<dbReference type="EMBL" id="CP002902">
    <property type="protein sequence ID" value="AEJ44593.1"/>
    <property type="molecule type" value="Genomic_DNA"/>
</dbReference>
<reference evidence="4" key="2">
    <citation type="submission" date="2011-06" db="EMBL/GenBank/DDBJ databases">
        <title>The complete genome sequence of Alicyclobacillus acidocaldarius sp. Tc-4-1.</title>
        <authorList>
            <person name="Chen Y."/>
            <person name="He Y."/>
            <person name="Dong Z."/>
            <person name="Hu S."/>
        </authorList>
    </citation>
    <scope>NUCLEOTIDE SEQUENCE [LARGE SCALE GENOMIC DNA]</scope>
    <source>
        <strain evidence="4">Tc-4-1</strain>
    </source>
</reference>
<dbReference type="PANTHER" id="PTHR31793:SF27">
    <property type="entry name" value="NOVEL THIOESTERASE SUPERFAMILY DOMAIN AND SAPOSIN A-TYPE DOMAIN CONTAINING PROTEIN (0610012H03RIK)"/>
    <property type="match status" value="1"/>
</dbReference>
<dbReference type="Proteomes" id="UP000000292">
    <property type="component" value="Chromosome"/>
</dbReference>
<dbReference type="Gene3D" id="3.10.129.10">
    <property type="entry name" value="Hotdog Thioesterase"/>
    <property type="match status" value="1"/>
</dbReference>
<evidence type="ECO:0000313" key="4">
    <source>
        <dbReference type="Proteomes" id="UP000000292"/>
    </source>
</evidence>
<dbReference type="eggNOG" id="COG0824">
    <property type="taxonomic scope" value="Bacteria"/>
</dbReference>
<dbReference type="PATRIC" id="fig|1048834.4.peg.2558"/>
<proteinExistence type="inferred from homology"/>
<name>F8IIR8_ALIAT</name>
<sequence>MNDMEGFRYHYDLEVRWSEVDAQRIVFNANYLMYLDLAYQEFFRSELRLYDDVPTTVIATSTQTFLKPARWRDKLSIWVRPKRIGNTSVTLEFVMTREGEPIFRAETVYVHVDENGRPEPIPAFWRERLRAYQEEALA</sequence>
<dbReference type="SUPFAM" id="SSF54637">
    <property type="entry name" value="Thioesterase/thiol ester dehydrase-isomerase"/>
    <property type="match status" value="1"/>
</dbReference>
<organism evidence="3 4">
    <name type="scientific">Alicyclobacillus acidocaldarius (strain Tc-4-1)</name>
    <name type="common">Bacillus acidocaldarius</name>
    <dbReference type="NCBI Taxonomy" id="1048834"/>
    <lineage>
        <taxon>Bacteria</taxon>
        <taxon>Bacillati</taxon>
        <taxon>Bacillota</taxon>
        <taxon>Bacilli</taxon>
        <taxon>Bacillales</taxon>
        <taxon>Alicyclobacillaceae</taxon>
        <taxon>Alicyclobacillus</taxon>
    </lineage>
</organism>
<dbReference type="InterPro" id="IPR029069">
    <property type="entry name" value="HotDog_dom_sf"/>
</dbReference>
<keyword evidence="2" id="KW-0378">Hydrolase</keyword>
<dbReference type="GO" id="GO:0047617">
    <property type="term" value="F:fatty acyl-CoA hydrolase activity"/>
    <property type="evidence" value="ECO:0007669"/>
    <property type="project" value="TreeGrafter"/>
</dbReference>
<gene>
    <name evidence="3" type="primary">ybgC</name>
    <name evidence="3" type="ordered locus">TC41_2699</name>
</gene>
<protein>
    <submittedName>
        <fullName evidence="3">Thioesterase superfamily protein</fullName>
    </submittedName>
</protein>